<dbReference type="EC" id="3.5.1.88" evidence="2"/>
<keyword evidence="2" id="KW-0648">Protein biosynthesis</keyword>
<dbReference type="InterPro" id="IPR023635">
    <property type="entry name" value="Peptide_deformylase"/>
</dbReference>
<dbReference type="PRINTS" id="PR01576">
    <property type="entry name" value="PDEFORMYLASE"/>
</dbReference>
<sequence>MAILPIITLPDPLLRKVSEPVERVDAEVRRLLDDMLETMYEAPGIGLAAIQVAVPKRIVVIDVGKTEETRAPLFLINPEIVWVSEELSVYQEGCLSVPDYFEDVKRPAQARVRHLDRDGALQEFDAEGLLATVVQHELDHLEGGLFIDHLSRLKRERVVKKFNKAARFDEIAARRRGAAERQSETAGA</sequence>
<evidence type="ECO:0000256" key="2">
    <source>
        <dbReference type="HAMAP-Rule" id="MF_00163"/>
    </source>
</evidence>
<dbReference type="Pfam" id="PF01327">
    <property type="entry name" value="Pep_deformylase"/>
    <property type="match status" value="1"/>
</dbReference>
<keyword evidence="2" id="KW-0408">Iron</keyword>
<dbReference type="GO" id="GO:0042586">
    <property type="term" value="F:peptide deformylase activity"/>
    <property type="evidence" value="ECO:0007669"/>
    <property type="project" value="UniProtKB-EC"/>
</dbReference>
<comment type="function">
    <text evidence="2">Removes the formyl group from the N-terminal Met of newly synthesized proteins. Requires at least a dipeptide for an efficient rate of reaction. N-terminal L-methionine is a prerequisite for activity but the enzyme has broad specificity at other positions.</text>
</comment>
<gene>
    <name evidence="2 3" type="primary">def</name>
    <name evidence="3" type="ORF">V3H18_07455</name>
</gene>
<name>A0ABU7XH53_9HYPH</name>
<reference evidence="3 4" key="1">
    <citation type="submission" date="2024-02" db="EMBL/GenBank/DDBJ databases">
        <authorList>
            <person name="Grouzdev D."/>
        </authorList>
    </citation>
    <scope>NUCLEOTIDE SEQUENCE [LARGE SCALE GENOMIC DNA]</scope>
    <source>
        <strain evidence="3 4">9N</strain>
    </source>
</reference>
<evidence type="ECO:0000313" key="4">
    <source>
        <dbReference type="Proteomes" id="UP001350748"/>
    </source>
</evidence>
<evidence type="ECO:0000313" key="3">
    <source>
        <dbReference type="EMBL" id="MEF3366367.1"/>
    </source>
</evidence>
<dbReference type="NCBIfam" id="TIGR00079">
    <property type="entry name" value="pept_deformyl"/>
    <property type="match status" value="1"/>
</dbReference>
<dbReference type="PIRSF" id="PIRSF004749">
    <property type="entry name" value="Pep_def"/>
    <property type="match status" value="1"/>
</dbReference>
<keyword evidence="2 3" id="KW-0378">Hydrolase</keyword>
<accession>A0ABU7XH53</accession>
<comment type="similarity">
    <text evidence="1 2">Belongs to the polypeptide deformylase family.</text>
</comment>
<feature type="binding site" evidence="2">
    <location>
        <position position="94"/>
    </location>
    <ligand>
        <name>Fe cation</name>
        <dbReference type="ChEBI" id="CHEBI:24875"/>
    </ligand>
</feature>
<feature type="active site" evidence="2">
    <location>
        <position position="137"/>
    </location>
</feature>
<dbReference type="CDD" id="cd00487">
    <property type="entry name" value="Pep_deformylase"/>
    <property type="match status" value="1"/>
</dbReference>
<keyword evidence="2" id="KW-0479">Metal-binding</keyword>
<dbReference type="EMBL" id="JAZHYN010000016">
    <property type="protein sequence ID" value="MEF3366367.1"/>
    <property type="molecule type" value="Genomic_DNA"/>
</dbReference>
<comment type="caution">
    <text evidence="3">The sequence shown here is derived from an EMBL/GenBank/DDBJ whole genome shotgun (WGS) entry which is preliminary data.</text>
</comment>
<dbReference type="RefSeq" id="WP_332081367.1">
    <property type="nucleotide sequence ID" value="NZ_JAZHYN010000016.1"/>
</dbReference>
<comment type="catalytic activity">
    <reaction evidence="2">
        <text>N-terminal N-formyl-L-methionyl-[peptide] + H2O = N-terminal L-methionyl-[peptide] + formate</text>
        <dbReference type="Rhea" id="RHEA:24420"/>
        <dbReference type="Rhea" id="RHEA-COMP:10639"/>
        <dbReference type="Rhea" id="RHEA-COMP:10640"/>
        <dbReference type="ChEBI" id="CHEBI:15377"/>
        <dbReference type="ChEBI" id="CHEBI:15740"/>
        <dbReference type="ChEBI" id="CHEBI:49298"/>
        <dbReference type="ChEBI" id="CHEBI:64731"/>
        <dbReference type="EC" id="3.5.1.88"/>
    </reaction>
</comment>
<comment type="cofactor">
    <cofactor evidence="2">
        <name>Fe(2+)</name>
        <dbReference type="ChEBI" id="CHEBI:29033"/>
    </cofactor>
    <text evidence="2">Binds 1 Fe(2+) ion.</text>
</comment>
<organism evidence="3 4">
    <name type="scientific">Methylocystis borbori</name>
    <dbReference type="NCBI Taxonomy" id="3118750"/>
    <lineage>
        <taxon>Bacteria</taxon>
        <taxon>Pseudomonadati</taxon>
        <taxon>Pseudomonadota</taxon>
        <taxon>Alphaproteobacteria</taxon>
        <taxon>Hyphomicrobiales</taxon>
        <taxon>Methylocystaceae</taxon>
        <taxon>Methylocystis</taxon>
    </lineage>
</organism>
<protein>
    <recommendedName>
        <fullName evidence="2">Peptide deformylase</fullName>
        <shortName evidence="2">PDF</shortName>
        <ecNumber evidence="2">3.5.1.88</ecNumber>
    </recommendedName>
    <alternativeName>
        <fullName evidence="2">Polypeptide deformylase</fullName>
    </alternativeName>
</protein>
<proteinExistence type="inferred from homology"/>
<feature type="binding site" evidence="2">
    <location>
        <position position="140"/>
    </location>
    <ligand>
        <name>Fe cation</name>
        <dbReference type="ChEBI" id="CHEBI:24875"/>
    </ligand>
</feature>
<evidence type="ECO:0000256" key="1">
    <source>
        <dbReference type="ARBA" id="ARBA00010759"/>
    </source>
</evidence>
<dbReference type="PANTHER" id="PTHR10458:SF22">
    <property type="entry name" value="PEPTIDE DEFORMYLASE"/>
    <property type="match status" value="1"/>
</dbReference>
<dbReference type="Proteomes" id="UP001350748">
    <property type="component" value="Unassembled WGS sequence"/>
</dbReference>
<dbReference type="NCBIfam" id="NF001159">
    <property type="entry name" value="PRK00150.1-3"/>
    <property type="match status" value="1"/>
</dbReference>
<dbReference type="PANTHER" id="PTHR10458">
    <property type="entry name" value="PEPTIDE DEFORMYLASE"/>
    <property type="match status" value="1"/>
</dbReference>
<dbReference type="InterPro" id="IPR036821">
    <property type="entry name" value="Peptide_deformylase_sf"/>
</dbReference>
<dbReference type="SUPFAM" id="SSF56420">
    <property type="entry name" value="Peptide deformylase"/>
    <property type="match status" value="1"/>
</dbReference>
<feature type="binding site" evidence="2">
    <location>
        <position position="136"/>
    </location>
    <ligand>
        <name>Fe cation</name>
        <dbReference type="ChEBI" id="CHEBI:24875"/>
    </ligand>
</feature>
<dbReference type="HAMAP" id="MF_00163">
    <property type="entry name" value="Pep_deformylase"/>
    <property type="match status" value="1"/>
</dbReference>
<dbReference type="Gene3D" id="3.90.45.10">
    <property type="entry name" value="Peptide deformylase"/>
    <property type="match status" value="1"/>
</dbReference>
<keyword evidence="4" id="KW-1185">Reference proteome</keyword>